<dbReference type="Pfam" id="PF13245">
    <property type="entry name" value="AAA_19"/>
    <property type="match status" value="1"/>
</dbReference>
<keyword evidence="1" id="KW-0347">Helicase</keyword>
<evidence type="ECO:0000313" key="2">
    <source>
        <dbReference type="Proteomes" id="UP000324513"/>
    </source>
</evidence>
<keyword evidence="1" id="KW-0067">ATP-binding</keyword>
<dbReference type="Gene3D" id="3.40.50.300">
    <property type="entry name" value="P-loop containing nucleotide triphosphate hydrolases"/>
    <property type="match status" value="2"/>
</dbReference>
<dbReference type="RefSeq" id="WP_065080899.1">
    <property type="nucleotide sequence ID" value="NZ_FLSS01000036.1"/>
</dbReference>
<evidence type="ECO:0000313" key="1">
    <source>
        <dbReference type="EMBL" id="TYO92020.1"/>
    </source>
</evidence>
<gene>
    <name evidence="1" type="ORF">LX74_01677</name>
</gene>
<dbReference type="InterPro" id="IPR000212">
    <property type="entry name" value="DNA_helicase_UvrD/REP"/>
</dbReference>
<protein>
    <submittedName>
        <fullName evidence="1">DNA helicase-2/ATP-dependent DNA helicase PcrA</fullName>
    </submittedName>
</protein>
<dbReference type="SUPFAM" id="SSF52540">
    <property type="entry name" value="P-loop containing nucleoside triphosphate hydrolases"/>
    <property type="match status" value="1"/>
</dbReference>
<reference evidence="1 2" key="1">
    <citation type="submission" date="2019-07" db="EMBL/GenBank/DDBJ databases">
        <title>Genomic Encyclopedia of Archaeal and Bacterial Type Strains, Phase II (KMG-II): from individual species to whole genera.</title>
        <authorList>
            <person name="Goeker M."/>
        </authorList>
    </citation>
    <scope>NUCLEOTIDE SEQUENCE [LARGE SCALE GENOMIC DNA]</scope>
    <source>
        <strain evidence="1 2">DSM 14571</strain>
    </source>
</reference>
<keyword evidence="2" id="KW-1185">Reference proteome</keyword>
<dbReference type="EMBL" id="VNHK01000005">
    <property type="protein sequence ID" value="TYO92020.1"/>
    <property type="molecule type" value="Genomic_DNA"/>
</dbReference>
<sequence length="637" mass="72049">MSRRINKPNTAADIELQKCLKDKTSFVVVAGAGSGKTTSLIKALKYIDENEGKMLRQQGKRIACITYTTTAEKEILDDVGHDYLYHISTIHSFLWELIRPFQINIKKWVINKIQSKINELEDAAEAFGPRVQQRTRDRNQADTQRYKEMAGLIQNVDGFNYETGSNYLEGILGHNDIIAMVPELISSSSLLQTVLAEKYPYFFIDESQDTVPNFIGAMKAVDKNIKKFCLGFFGDPMQKIYMTGAGPITLEDGWMQISKPENFRCSTDVLNIINKIRIGGDDLQQTGGRQEKIDDEWKAVTGSSLLFVLESDDHREEKIRMVRQYLAITNNDQLWTSEEKEADVKILVMEHRMAAKRLRFGDLFAAFNDGSTENISAGFKEGTLWAVQPFIKFIIPVAIAHGNNKHFEVIELLRIFCPQLEKDNLKHLTIEPSELLSGLKNHVESLVGLMSSDTATVKQVFQYLTDHKLMELDERISKRLAGNEVELLTEVDEATGITNAVISRFFDVPAKQFFGYQIYINDESPYSTQHSIKGAEFERVLVILDDEEGNSNSYSYEKLLGIVPLSDRDKENIEAGNDSTPARTRRLFYVCCSRSLKDLAVVLFVSDVNTAVEKIKKVSIFDGSEVRTETDLTPSSS</sequence>
<dbReference type="PANTHER" id="PTHR11070">
    <property type="entry name" value="UVRD / RECB / PCRA DNA HELICASE FAMILY MEMBER"/>
    <property type="match status" value="1"/>
</dbReference>
<comment type="caution">
    <text evidence="1">The sequence shown here is derived from an EMBL/GenBank/DDBJ whole genome shotgun (WGS) entry which is preliminary data.</text>
</comment>
<dbReference type="PANTHER" id="PTHR11070:SF3">
    <property type="entry name" value="DNA 3'-5' HELICASE"/>
    <property type="match status" value="1"/>
</dbReference>
<keyword evidence="1" id="KW-0378">Hydrolase</keyword>
<accession>A0ABY3NG89</accession>
<organism evidence="1 2">
    <name type="scientific">Elizabethkingia miricola</name>
    <name type="common">Chryseobacterium miricola</name>
    <dbReference type="NCBI Taxonomy" id="172045"/>
    <lineage>
        <taxon>Bacteria</taxon>
        <taxon>Pseudomonadati</taxon>
        <taxon>Bacteroidota</taxon>
        <taxon>Flavobacteriia</taxon>
        <taxon>Flavobacteriales</taxon>
        <taxon>Weeksellaceae</taxon>
        <taxon>Elizabethkingia</taxon>
    </lineage>
</organism>
<proteinExistence type="predicted"/>
<keyword evidence="1" id="KW-0547">Nucleotide-binding</keyword>
<dbReference type="GO" id="GO:0004386">
    <property type="term" value="F:helicase activity"/>
    <property type="evidence" value="ECO:0007669"/>
    <property type="project" value="UniProtKB-KW"/>
</dbReference>
<dbReference type="InterPro" id="IPR027417">
    <property type="entry name" value="P-loop_NTPase"/>
</dbReference>
<dbReference type="Proteomes" id="UP000324513">
    <property type="component" value="Unassembled WGS sequence"/>
</dbReference>
<name>A0ABY3NG89_ELIMR</name>